<gene>
    <name evidence="4" type="primary">ptpA_2</name>
    <name evidence="4" type="ORF">Bravens_01860</name>
</gene>
<dbReference type="GO" id="GO:0004252">
    <property type="term" value="F:serine-type endopeptidase activity"/>
    <property type="evidence" value="ECO:0007669"/>
    <property type="project" value="TreeGrafter"/>
</dbReference>
<proteinExistence type="predicted"/>
<dbReference type="PANTHER" id="PTHR42776:SF13">
    <property type="entry name" value="DIPEPTIDYL-PEPTIDASE 5"/>
    <property type="match status" value="1"/>
</dbReference>
<name>A0A150H6T7_9MICO</name>
<dbReference type="AlphaFoldDB" id="A0A150H6T7"/>
<dbReference type="InterPro" id="IPR001375">
    <property type="entry name" value="Peptidase_S9_cat"/>
</dbReference>
<keyword evidence="1" id="KW-0732">Signal</keyword>
<reference evidence="4 5" key="1">
    <citation type="submission" date="2016-01" db="EMBL/GenBank/DDBJ databases">
        <title>Use of Whole Genome Sequencing to ascertain that Brevibacterium massiliense (Roux, Raoult 2009) is a later heterotypic synonym of Brevibacterium ravenspurgense (Mages 2008).</title>
        <authorList>
            <person name="Bernier A.-M."/>
            <person name="Burdz T."/>
            <person name="Huynh C."/>
            <person name="Pachecho A.L."/>
            <person name="Wiebe D."/>
            <person name="Bonner C."/>
            <person name="Bernard K."/>
        </authorList>
    </citation>
    <scope>NUCLEOTIDE SEQUENCE [LARGE SCALE GENOMIC DNA]</scope>
    <source>
        <strain evidence="4 5">CCUG56047</strain>
    </source>
</reference>
<evidence type="ECO:0000313" key="5">
    <source>
        <dbReference type="Proteomes" id="UP000243589"/>
    </source>
</evidence>
<dbReference type="EC" id="3.4.14.12" evidence="4"/>
<dbReference type="GO" id="GO:0006508">
    <property type="term" value="P:proteolysis"/>
    <property type="evidence" value="ECO:0007669"/>
    <property type="project" value="InterPro"/>
</dbReference>
<evidence type="ECO:0000256" key="1">
    <source>
        <dbReference type="ARBA" id="ARBA00022729"/>
    </source>
</evidence>
<dbReference type="PATRIC" id="fig|479117.4.peg.1843"/>
<dbReference type="Proteomes" id="UP000243589">
    <property type="component" value="Unassembled WGS sequence"/>
</dbReference>
<dbReference type="EMBL" id="LQQC01000012">
    <property type="protein sequence ID" value="KXZ57340.1"/>
    <property type="molecule type" value="Genomic_DNA"/>
</dbReference>
<evidence type="ECO:0000256" key="2">
    <source>
        <dbReference type="ARBA" id="ARBA00022801"/>
    </source>
</evidence>
<dbReference type="PANTHER" id="PTHR42776">
    <property type="entry name" value="SERINE PEPTIDASE S9 FAMILY MEMBER"/>
    <property type="match status" value="1"/>
</dbReference>
<feature type="domain" description="Peptidase S9 prolyl oligopeptidase catalytic" evidence="3">
    <location>
        <begin position="476"/>
        <end position="684"/>
    </location>
</feature>
<sequence length="696" mass="75650">MTEEAHSPAYVSTLTSLLDAPRTGELTCRRDGGPLLASVQSLDGNGQSYATHLVELAADANTDYPSPRRLTRGAASIGATAIAEDGSVFFTAKRAGDDGDEAEDAALFLLPARGEARRIATRPGGFGGLTLRPGVLVAQLAVHSQANSEEEHAELVKKRSDAKVSGILHTEFPTRRWDADLGPHVNRLAVAQLPQDLSQLSSTSDDFAHKRDGDDLPPLLEFTYPQMPEGSLVGWEASADGTWALVSVRRTLMDHIDQVSIHRVDLTGKQAPQQLLTSQPTDSRWLGALSPDDARVVIEHVDEWMPDQDLHPRPHVHTIDGDGGLSGEQPLWPEFDQWFDAVWLDDSTLVAASDDHGRGSVWIGGLNDAAPRRLAGGPEQKYVFSAVAVHDGRVVALRSSIDTPPQPVAIDPASGEVTELANPTGAVEVPGRLDEVTATAEDGTEIRAWLSLPDVDGPHPLVVFAHGGPWGSWNAWTYRWNPAPFVAAGFAVLLPDPAISTGYGQYMIARGQQQLGGTPFTDIMALTDAAEERTDIDSERTAFAGGSYGGYMTNWVAGHTGARFKCAVTHASLWNTESMGRTTDNSSWNDAMAGQSKEYSPHLYAADIEIPMLVIHGDKDYRVPIGQGQELWFDLLRKSKTPAGPDGLTQHRFLYFPDEGHWILGRGNAEVWYRTFIDFLRHHVLDEETQTAEELG</sequence>
<dbReference type="Pfam" id="PF00326">
    <property type="entry name" value="Peptidase_S9"/>
    <property type="match status" value="1"/>
</dbReference>
<dbReference type="SUPFAM" id="SSF53474">
    <property type="entry name" value="alpha/beta-Hydrolases"/>
    <property type="match status" value="1"/>
</dbReference>
<dbReference type="InterPro" id="IPR029058">
    <property type="entry name" value="AB_hydrolase_fold"/>
</dbReference>
<dbReference type="Gene3D" id="3.40.50.1820">
    <property type="entry name" value="alpha/beta hydrolase"/>
    <property type="match status" value="1"/>
</dbReference>
<comment type="caution">
    <text evidence="4">The sequence shown here is derived from an EMBL/GenBank/DDBJ whole genome shotgun (WGS) entry which is preliminary data.</text>
</comment>
<keyword evidence="5" id="KW-1185">Reference proteome</keyword>
<evidence type="ECO:0000259" key="3">
    <source>
        <dbReference type="Pfam" id="PF00326"/>
    </source>
</evidence>
<evidence type="ECO:0000313" key="4">
    <source>
        <dbReference type="EMBL" id="KXZ57340.1"/>
    </source>
</evidence>
<organism evidence="4 5">
    <name type="scientific">Brevibacterium ravenspurgense</name>
    <dbReference type="NCBI Taxonomy" id="479117"/>
    <lineage>
        <taxon>Bacteria</taxon>
        <taxon>Bacillati</taxon>
        <taxon>Actinomycetota</taxon>
        <taxon>Actinomycetes</taxon>
        <taxon>Micrococcales</taxon>
        <taxon>Brevibacteriaceae</taxon>
        <taxon>Brevibacterium</taxon>
    </lineage>
</organism>
<accession>A0A150H6T7</accession>
<protein>
    <submittedName>
        <fullName evidence="4">Prolyl tripeptidyl peptidase</fullName>
        <ecNumber evidence="4">3.4.14.12</ecNumber>
    </submittedName>
</protein>
<keyword evidence="2 4" id="KW-0378">Hydrolase</keyword>
<dbReference type="RefSeq" id="WP_062022725.1">
    <property type="nucleotide sequence ID" value="NZ_LQQC01000012.1"/>
</dbReference>
<dbReference type="SUPFAM" id="SSF69304">
    <property type="entry name" value="Tricorn protease N-terminal domain"/>
    <property type="match status" value="1"/>
</dbReference>